<accession>A0A366HRB9</accession>
<protein>
    <submittedName>
        <fullName evidence="1">Uncharacterized protein</fullName>
    </submittedName>
</protein>
<keyword evidence="2" id="KW-1185">Reference proteome</keyword>
<proteinExistence type="predicted"/>
<organism evidence="1 2">
    <name type="scientific">Roseimicrobium gellanilyticum</name>
    <dbReference type="NCBI Taxonomy" id="748857"/>
    <lineage>
        <taxon>Bacteria</taxon>
        <taxon>Pseudomonadati</taxon>
        <taxon>Verrucomicrobiota</taxon>
        <taxon>Verrucomicrobiia</taxon>
        <taxon>Verrucomicrobiales</taxon>
        <taxon>Verrucomicrobiaceae</taxon>
        <taxon>Roseimicrobium</taxon>
    </lineage>
</organism>
<dbReference type="EMBL" id="QNRR01000002">
    <property type="protein sequence ID" value="RBP45779.1"/>
    <property type="molecule type" value="Genomic_DNA"/>
</dbReference>
<dbReference type="AlphaFoldDB" id="A0A366HRB9"/>
<dbReference type="RefSeq" id="WP_113957349.1">
    <property type="nucleotide sequence ID" value="NZ_QNRR01000002.1"/>
</dbReference>
<dbReference type="Proteomes" id="UP000253426">
    <property type="component" value="Unassembled WGS sequence"/>
</dbReference>
<name>A0A366HRB9_9BACT</name>
<gene>
    <name evidence="1" type="ORF">DES53_102161</name>
</gene>
<comment type="caution">
    <text evidence="1">The sequence shown here is derived from an EMBL/GenBank/DDBJ whole genome shotgun (WGS) entry which is preliminary data.</text>
</comment>
<evidence type="ECO:0000313" key="2">
    <source>
        <dbReference type="Proteomes" id="UP000253426"/>
    </source>
</evidence>
<evidence type="ECO:0000313" key="1">
    <source>
        <dbReference type="EMBL" id="RBP45779.1"/>
    </source>
</evidence>
<reference evidence="1 2" key="1">
    <citation type="submission" date="2018-06" db="EMBL/GenBank/DDBJ databases">
        <title>Genomic Encyclopedia of Type Strains, Phase IV (KMG-IV): sequencing the most valuable type-strain genomes for metagenomic binning, comparative biology and taxonomic classification.</title>
        <authorList>
            <person name="Goeker M."/>
        </authorList>
    </citation>
    <scope>NUCLEOTIDE SEQUENCE [LARGE SCALE GENOMIC DNA]</scope>
    <source>
        <strain evidence="1 2">DSM 25532</strain>
    </source>
</reference>
<sequence length="335" mass="37086">MLGWLKNLAKPGGEWRRTDLPEAELELLYQDLLPLETLEPGLAGDVMTYVVTGQNAGVLNRAAAQPEAARLLGLRCEKHSWHHRTPTERDAFFASTTITDPGFHLRLALAYEALLKPAEKRPVSPGIPAGAEWLEIYLWEATRTPPNQWPLEPQETRLPSQSLESMLKLSGHPTTWLARAALMTDPSRAKAAQKQTFAELFLKVPEAASAFTAHPDTVRECLANADHRGKAHIIDVLYRGGVSASLLPVEASALAVSSSKQVREATSSWILLTPDLLLPELQKLAVQGTPEERVRAVKLLAQAGRDMMTPFLMERLSRDRAKTVVKMIETVLHRP</sequence>